<evidence type="ECO:0000256" key="3">
    <source>
        <dbReference type="ARBA" id="ARBA00023274"/>
    </source>
</evidence>
<proteinExistence type="inferred from homology"/>
<evidence type="ECO:0000256" key="2">
    <source>
        <dbReference type="ARBA" id="ARBA00022980"/>
    </source>
</evidence>
<dbReference type="InterPro" id="IPR023798">
    <property type="entry name" value="Ribosomal_uS7_dom"/>
</dbReference>
<evidence type="ECO:0000256" key="1">
    <source>
        <dbReference type="ARBA" id="ARBA00007151"/>
    </source>
</evidence>
<evidence type="ECO:0000313" key="6">
    <source>
        <dbReference type="Proteomes" id="UP001219518"/>
    </source>
</evidence>
<dbReference type="SUPFAM" id="SSF47973">
    <property type="entry name" value="Ribosomal protein S7"/>
    <property type="match status" value="2"/>
</dbReference>
<dbReference type="Pfam" id="PF00177">
    <property type="entry name" value="Ribosomal_S7"/>
    <property type="match status" value="1"/>
</dbReference>
<dbReference type="InterPro" id="IPR036823">
    <property type="entry name" value="Ribosomal_uS7_dom_sf"/>
</dbReference>
<name>A0AAE1LSY1_9NEOP</name>
<reference evidence="5" key="2">
    <citation type="journal article" date="2023" name="BMC Genomics">
        <title>Pest status, molecular evolution, and epigenetic factors derived from the genome assembly of Frankliniella fusca, a thysanopteran phytovirus vector.</title>
        <authorList>
            <person name="Catto M.A."/>
            <person name="Labadie P.E."/>
            <person name="Jacobson A.L."/>
            <person name="Kennedy G.G."/>
            <person name="Srinivasan R."/>
            <person name="Hunt B.G."/>
        </authorList>
    </citation>
    <scope>NUCLEOTIDE SEQUENCE</scope>
    <source>
        <strain evidence="5">PL_HMW_Pooled</strain>
    </source>
</reference>
<dbReference type="EMBL" id="JAHWGI010001411">
    <property type="protein sequence ID" value="KAK3930575.1"/>
    <property type="molecule type" value="Genomic_DNA"/>
</dbReference>
<evidence type="ECO:0000259" key="4">
    <source>
        <dbReference type="Pfam" id="PF00177"/>
    </source>
</evidence>
<keyword evidence="3" id="KW-0687">Ribonucleoprotein</keyword>
<protein>
    <submittedName>
        <fullName evidence="5">28S ribosomal protein S7, mitochondrial</fullName>
    </submittedName>
</protein>
<comment type="caution">
    <text evidence="5">The sequence shown here is derived from an EMBL/GenBank/DDBJ whole genome shotgun (WGS) entry which is preliminary data.</text>
</comment>
<feature type="domain" description="Small ribosomal subunit protein uS7" evidence="4">
    <location>
        <begin position="244"/>
        <end position="304"/>
    </location>
</feature>
<accession>A0AAE1LSY1</accession>
<dbReference type="GO" id="GO:1990904">
    <property type="term" value="C:ribonucleoprotein complex"/>
    <property type="evidence" value="ECO:0007669"/>
    <property type="project" value="UniProtKB-KW"/>
</dbReference>
<comment type="similarity">
    <text evidence="1">Belongs to the universal ribosomal protein uS7 family.</text>
</comment>
<organism evidence="5 6">
    <name type="scientific">Frankliniella fusca</name>
    <dbReference type="NCBI Taxonomy" id="407009"/>
    <lineage>
        <taxon>Eukaryota</taxon>
        <taxon>Metazoa</taxon>
        <taxon>Ecdysozoa</taxon>
        <taxon>Arthropoda</taxon>
        <taxon>Hexapoda</taxon>
        <taxon>Insecta</taxon>
        <taxon>Pterygota</taxon>
        <taxon>Neoptera</taxon>
        <taxon>Paraneoptera</taxon>
        <taxon>Thysanoptera</taxon>
        <taxon>Terebrantia</taxon>
        <taxon>Thripoidea</taxon>
        <taxon>Thripidae</taxon>
        <taxon>Frankliniella</taxon>
    </lineage>
</organism>
<gene>
    <name evidence="5" type="ORF">KUF71_005309</name>
</gene>
<reference evidence="5" key="1">
    <citation type="submission" date="2021-07" db="EMBL/GenBank/DDBJ databases">
        <authorList>
            <person name="Catto M.A."/>
            <person name="Jacobson A."/>
            <person name="Kennedy G."/>
            <person name="Labadie P."/>
            <person name="Hunt B.G."/>
            <person name="Srinivasan R."/>
        </authorList>
    </citation>
    <scope>NUCLEOTIDE SEQUENCE</scope>
    <source>
        <strain evidence="5">PL_HMW_Pooled</strain>
        <tissue evidence="5">Head</tissue>
    </source>
</reference>
<keyword evidence="2 5" id="KW-0689">Ribosomal protein</keyword>
<dbReference type="GO" id="GO:0005840">
    <property type="term" value="C:ribosome"/>
    <property type="evidence" value="ECO:0007669"/>
    <property type="project" value="UniProtKB-KW"/>
</dbReference>
<dbReference type="Proteomes" id="UP001219518">
    <property type="component" value="Unassembled WGS sequence"/>
</dbReference>
<dbReference type="Gene3D" id="1.10.455.10">
    <property type="entry name" value="Ribosomal protein S7 domain"/>
    <property type="match status" value="1"/>
</dbReference>
<evidence type="ECO:0000313" key="5">
    <source>
        <dbReference type="EMBL" id="KAK3930575.1"/>
    </source>
</evidence>
<sequence length="307" mass="35669">MEVELLHQVSTAQGVVWQLSINIKGCGEKREEPVKKSAVTFFKQKIARIIICEMKEVDNLIDNRYSLVHENFITQSALLGSNKMVAFQSWETFNMLQRITYNLFHNIYQFMNYARFPPSFIEPVYHPDQFKKLDPEEIRELVHKNVKPPAINQSASVFHDQHLEKLVNYVMKGGRKAKAREIVQEVCKCKSHPEVFMERFLLKRNNQKTFGCLHILAFQQGAFKETAYVEHLKEQKYCVLVCYVARAFEKIKRTQIRKYHLAKDSSKSKIPTNPLEIFHQAVENCKPVLTTVSVKRGGVTYKASLSP</sequence>
<dbReference type="AlphaFoldDB" id="A0AAE1LSY1"/>
<keyword evidence="6" id="KW-1185">Reference proteome</keyword>